<evidence type="ECO:0000256" key="1">
    <source>
        <dbReference type="SAM" id="Phobius"/>
    </source>
</evidence>
<dbReference type="Proteomes" id="UP000294513">
    <property type="component" value="Unassembled WGS sequence"/>
</dbReference>
<protein>
    <submittedName>
        <fullName evidence="2">Transmembrane transport protein</fullName>
    </submittedName>
</protein>
<proteinExistence type="predicted"/>
<feature type="transmembrane region" description="Helical" evidence="1">
    <location>
        <begin position="12"/>
        <end position="32"/>
    </location>
</feature>
<dbReference type="AlphaFoldDB" id="A0A4R5B369"/>
<dbReference type="Pfam" id="PF12679">
    <property type="entry name" value="ABC2_membrane_2"/>
    <property type="match status" value="1"/>
</dbReference>
<reference evidence="2 3" key="1">
    <citation type="submission" date="2019-03" db="EMBL/GenBank/DDBJ databases">
        <title>Draft genome sequences of novel Actinobacteria.</title>
        <authorList>
            <person name="Sahin N."/>
            <person name="Ay H."/>
            <person name="Saygin H."/>
        </authorList>
    </citation>
    <scope>NUCLEOTIDE SEQUENCE [LARGE SCALE GENOMIC DNA]</scope>
    <source>
        <strain evidence="2 3">H3C3</strain>
    </source>
</reference>
<feature type="transmembrane region" description="Helical" evidence="1">
    <location>
        <begin position="318"/>
        <end position="336"/>
    </location>
</feature>
<keyword evidence="1" id="KW-0472">Membrane</keyword>
<evidence type="ECO:0000313" key="2">
    <source>
        <dbReference type="EMBL" id="TDD79159.1"/>
    </source>
</evidence>
<feature type="transmembrane region" description="Helical" evidence="1">
    <location>
        <begin position="111"/>
        <end position="138"/>
    </location>
</feature>
<dbReference type="EMBL" id="SMKU01000182">
    <property type="protein sequence ID" value="TDD79159.1"/>
    <property type="molecule type" value="Genomic_DNA"/>
</dbReference>
<keyword evidence="1 2" id="KW-0812">Transmembrane</keyword>
<comment type="caution">
    <text evidence="2">The sequence shown here is derived from an EMBL/GenBank/DDBJ whole genome shotgun (WGS) entry which is preliminary data.</text>
</comment>
<keyword evidence="1" id="KW-1133">Transmembrane helix</keyword>
<dbReference type="GO" id="GO:0005886">
    <property type="term" value="C:plasma membrane"/>
    <property type="evidence" value="ECO:0007669"/>
    <property type="project" value="UniProtKB-SubCell"/>
</dbReference>
<accession>A0A4R5B369</accession>
<feature type="transmembrane region" description="Helical" evidence="1">
    <location>
        <begin position="186"/>
        <end position="204"/>
    </location>
</feature>
<organism evidence="2 3">
    <name type="scientific">Actinomadura rubrisoli</name>
    <dbReference type="NCBI Taxonomy" id="2530368"/>
    <lineage>
        <taxon>Bacteria</taxon>
        <taxon>Bacillati</taxon>
        <taxon>Actinomycetota</taxon>
        <taxon>Actinomycetes</taxon>
        <taxon>Streptosporangiales</taxon>
        <taxon>Thermomonosporaceae</taxon>
        <taxon>Actinomadura</taxon>
    </lineage>
</organism>
<feature type="transmembrane region" description="Helical" evidence="1">
    <location>
        <begin position="66"/>
        <end position="90"/>
    </location>
</feature>
<dbReference type="GO" id="GO:0140359">
    <property type="term" value="F:ABC-type transporter activity"/>
    <property type="evidence" value="ECO:0007669"/>
    <property type="project" value="InterPro"/>
</dbReference>
<gene>
    <name evidence="2" type="ORF">E1298_28335</name>
</gene>
<sequence>MIWLNWRQFRLHALAGAVGLLVIAAYLLYLGFDVRDAHAAYRSRCADPGTCAQAKSQFEGAYRTTLLFLAGGLGLIPVLIGAFWGAPLVARELELGTHRLVWNQSITRRRWLLGRIAFVGLAALVFAGSASMLLTWAASPYDRVAADRFGTIVFGARHIAPIGYAFLSFVLGTVVGLLVRRTLPAMAITGVVFLIVQFAVPNLIRPHYMPPETTALPMTAQNINQAKNLGSITGAPAIGGLQVPGAPDAWVSEISPLRTADGRTVPGSDFNGCLNSAPKTGAEGTFGDTAVCLSKLDLHVDFQYQPGSRYWTFQATETGLYLVVGAVLTAVALRRVRRS</sequence>
<dbReference type="OrthoDB" id="3579673at2"/>
<feature type="transmembrane region" description="Helical" evidence="1">
    <location>
        <begin position="158"/>
        <end position="179"/>
    </location>
</feature>
<keyword evidence="3" id="KW-1185">Reference proteome</keyword>
<name>A0A4R5B369_9ACTN</name>
<evidence type="ECO:0000313" key="3">
    <source>
        <dbReference type="Proteomes" id="UP000294513"/>
    </source>
</evidence>
<dbReference type="RefSeq" id="WP_131898570.1">
    <property type="nucleotide sequence ID" value="NZ_SMKU01000182.1"/>
</dbReference>